<sequence length="389" mass="44881">MIKILFIVNDEKIKKTINQYLIPSDKIDFSITDDFDQAESFLQESNVSIIFSQFTSKFDGLNFLKRVQVIHPDIYRILISDETTKSKIPTVINHVHKVLRFPFNEIDLLSLIKHFTQLSKYELTPELINKINGMGTVPVLPDIYLRLERELMKNEVSISRVSDIIGLDSYITGQIMRIVYSSFYNISSNTLSVLHAINFLGLDIVKNLVLYIKVFTIKNVKPYTAEHLKKLRTHSIKVAKLSKAIMNSEFADRELHDAAFTAGLLHDIGKVVLIHFNDKHLVEQDFDENSEFNLLQNEEEYFGVNHIKVGSYLLHIWNFPNKLVEAVSNHHRKNILNKDSFDLSQSVFIANSLINNIQENIDAIKDVYGEEKLNFWKELIPNGEVVQSN</sequence>
<dbReference type="Gene3D" id="1.10.3210.10">
    <property type="entry name" value="Hypothetical protein af1432"/>
    <property type="match status" value="1"/>
</dbReference>
<dbReference type="Proteomes" id="UP001221302">
    <property type="component" value="Unassembled WGS sequence"/>
</dbReference>
<name>A0AAE3NZM6_9BACT</name>
<organism evidence="2 3">
    <name type="scientific">Stygiobacter electus</name>
    <dbReference type="NCBI Taxonomy" id="3032292"/>
    <lineage>
        <taxon>Bacteria</taxon>
        <taxon>Pseudomonadati</taxon>
        <taxon>Ignavibacteriota</taxon>
        <taxon>Ignavibacteria</taxon>
        <taxon>Ignavibacteriales</taxon>
        <taxon>Melioribacteraceae</taxon>
        <taxon>Stygiobacter</taxon>
    </lineage>
</organism>
<dbReference type="NCBIfam" id="TIGR00277">
    <property type="entry name" value="HDIG"/>
    <property type="match status" value="1"/>
</dbReference>
<dbReference type="PANTHER" id="PTHR33525">
    <property type="match status" value="1"/>
</dbReference>
<accession>A0AAE3NZM6</accession>
<dbReference type="CDD" id="cd00077">
    <property type="entry name" value="HDc"/>
    <property type="match status" value="1"/>
</dbReference>
<dbReference type="SUPFAM" id="SSF109604">
    <property type="entry name" value="HD-domain/PDEase-like"/>
    <property type="match status" value="1"/>
</dbReference>
<dbReference type="Gene3D" id="3.40.50.2300">
    <property type="match status" value="1"/>
</dbReference>
<dbReference type="RefSeq" id="WP_321534826.1">
    <property type="nucleotide sequence ID" value="NZ_JARGDL010000002.1"/>
</dbReference>
<dbReference type="PROSITE" id="PS51833">
    <property type="entry name" value="HDOD"/>
    <property type="match status" value="1"/>
</dbReference>
<dbReference type="Pfam" id="PF08668">
    <property type="entry name" value="HDOD"/>
    <property type="match status" value="1"/>
</dbReference>
<dbReference type="InterPro" id="IPR006675">
    <property type="entry name" value="HDIG_dom"/>
</dbReference>
<dbReference type="EMBL" id="JARGDL010000002">
    <property type="protein sequence ID" value="MDF1611062.1"/>
    <property type="molecule type" value="Genomic_DNA"/>
</dbReference>
<keyword evidence="3" id="KW-1185">Reference proteome</keyword>
<evidence type="ECO:0000259" key="1">
    <source>
        <dbReference type="PROSITE" id="PS51833"/>
    </source>
</evidence>
<evidence type="ECO:0000313" key="2">
    <source>
        <dbReference type="EMBL" id="MDF1611062.1"/>
    </source>
</evidence>
<gene>
    <name evidence="2" type="ORF">P0M35_02795</name>
</gene>
<dbReference type="InterPro" id="IPR003607">
    <property type="entry name" value="HD/PDEase_dom"/>
</dbReference>
<reference evidence="2" key="1">
    <citation type="submission" date="2023-03" db="EMBL/GenBank/DDBJ databases">
        <title>Stygiobacter electus gen. nov., sp. nov., facultatively anaerobic thermotolerant bacterium of the class Ignavibacteria from a well of Yessentuki mineral water deposit.</title>
        <authorList>
            <person name="Podosokorskaya O.A."/>
            <person name="Elcheninov A.G."/>
            <person name="Petrova N.F."/>
            <person name="Zavarzina D.G."/>
            <person name="Kublanov I.V."/>
            <person name="Merkel A.Y."/>
        </authorList>
    </citation>
    <scope>NUCLEOTIDE SEQUENCE</scope>
    <source>
        <strain evidence="2">09-Me</strain>
    </source>
</reference>
<dbReference type="SMART" id="SM00471">
    <property type="entry name" value="HDc"/>
    <property type="match status" value="1"/>
</dbReference>
<dbReference type="InterPro" id="IPR013976">
    <property type="entry name" value="HDOD"/>
</dbReference>
<protein>
    <submittedName>
        <fullName evidence="2">Response regulator</fullName>
    </submittedName>
</protein>
<comment type="caution">
    <text evidence="2">The sequence shown here is derived from an EMBL/GenBank/DDBJ whole genome shotgun (WGS) entry which is preliminary data.</text>
</comment>
<dbReference type="InterPro" id="IPR052340">
    <property type="entry name" value="RNase_Y/CdgJ"/>
</dbReference>
<evidence type="ECO:0000313" key="3">
    <source>
        <dbReference type="Proteomes" id="UP001221302"/>
    </source>
</evidence>
<feature type="domain" description="HDOD" evidence="1">
    <location>
        <begin position="137"/>
        <end position="333"/>
    </location>
</feature>
<dbReference type="PANTHER" id="PTHR33525:SF3">
    <property type="entry name" value="RIBONUCLEASE Y"/>
    <property type="match status" value="1"/>
</dbReference>
<proteinExistence type="predicted"/>
<dbReference type="AlphaFoldDB" id="A0AAE3NZM6"/>